<feature type="transmembrane region" description="Helical" evidence="6">
    <location>
        <begin position="273"/>
        <end position="292"/>
    </location>
</feature>
<evidence type="ECO:0000256" key="5">
    <source>
        <dbReference type="ARBA" id="ARBA00023136"/>
    </source>
</evidence>
<dbReference type="EMBL" id="BPVZ01000061">
    <property type="protein sequence ID" value="GKV22830.1"/>
    <property type="molecule type" value="Genomic_DNA"/>
</dbReference>
<comment type="caution">
    <text evidence="9">The sequence shown here is derived from an EMBL/GenBank/DDBJ whole genome shotgun (WGS) entry which is preliminary data.</text>
</comment>
<comment type="similarity">
    <text evidence="2 6">Belongs to the drug/metabolite transporter (DMT) superfamily. Plant drug/metabolite exporter (P-DME) (TC 2.A.7.4) family.</text>
</comment>
<evidence type="ECO:0000256" key="4">
    <source>
        <dbReference type="ARBA" id="ARBA00022989"/>
    </source>
</evidence>
<evidence type="ECO:0000256" key="6">
    <source>
        <dbReference type="RuleBase" id="RU363077"/>
    </source>
</evidence>
<feature type="domain" description="EamA" evidence="8">
    <location>
        <begin position="178"/>
        <end position="316"/>
    </location>
</feature>
<dbReference type="Proteomes" id="UP001054252">
    <property type="component" value="Unassembled WGS sequence"/>
</dbReference>
<sequence length="356" mass="38755">MGTFLPFVGMVVAVLAKASGMVAAKAAFSRGINKYVIILYSNILSVLILLPFTFVFHGSRSARPPLTFSILCRFFLLALLGFVMLVCQYTGIEYSSPTLGTAMLNLVPAFTFILAVTFRMEKLDWRSRSSQAKTLGTLVSIAGAFVVTFYKGPKVIKTQSPTVSTHLLLLSPQLKWIIGALLLATQALVLSSIYILQAMVLKMFPAVLTLQFYNAFFGAILSTVYSLIMVEDSSAWKLGLDIGSIAALYSGLVGSFLPWTLMSWCLSKTGPLFVSMFTPLAIIFAVVMGVLFLRDSLYLGSMIGAVIIVAGFYAVMWGKANEEEKSREESGSGTTTLSSEKVPLLQNRIEDKNSSV</sequence>
<evidence type="ECO:0000256" key="1">
    <source>
        <dbReference type="ARBA" id="ARBA00004141"/>
    </source>
</evidence>
<gene>
    <name evidence="9" type="ORF">SLEP1_g32652</name>
</gene>
<comment type="subcellular location">
    <subcellularLocation>
        <location evidence="1 6">Membrane</location>
        <topology evidence="1 6">Multi-pass membrane protein</topology>
    </subcellularLocation>
</comment>
<feature type="domain" description="EamA" evidence="8">
    <location>
        <begin position="10"/>
        <end position="148"/>
    </location>
</feature>
<feature type="transmembrane region" description="Helical" evidence="6">
    <location>
        <begin position="176"/>
        <end position="196"/>
    </location>
</feature>
<feature type="transmembrane region" description="Helical" evidence="6">
    <location>
        <begin position="98"/>
        <end position="120"/>
    </location>
</feature>
<evidence type="ECO:0000259" key="8">
    <source>
        <dbReference type="Pfam" id="PF00892"/>
    </source>
</evidence>
<evidence type="ECO:0000313" key="9">
    <source>
        <dbReference type="EMBL" id="GKV22830.1"/>
    </source>
</evidence>
<feature type="transmembrane region" description="Helical" evidence="6">
    <location>
        <begin position="132"/>
        <end position="150"/>
    </location>
</feature>
<dbReference type="GO" id="GO:0022857">
    <property type="term" value="F:transmembrane transporter activity"/>
    <property type="evidence" value="ECO:0007669"/>
    <property type="project" value="InterPro"/>
</dbReference>
<dbReference type="PANTHER" id="PTHR31218">
    <property type="entry name" value="WAT1-RELATED PROTEIN"/>
    <property type="match status" value="1"/>
</dbReference>
<dbReference type="SUPFAM" id="SSF103481">
    <property type="entry name" value="Multidrug resistance efflux transporter EmrE"/>
    <property type="match status" value="2"/>
</dbReference>
<evidence type="ECO:0000256" key="3">
    <source>
        <dbReference type="ARBA" id="ARBA00022692"/>
    </source>
</evidence>
<dbReference type="InterPro" id="IPR037185">
    <property type="entry name" value="EmrE-like"/>
</dbReference>
<feature type="transmembrane region" description="Helical" evidence="6">
    <location>
        <begin position="298"/>
        <end position="317"/>
    </location>
</feature>
<proteinExistence type="inferred from homology"/>
<feature type="transmembrane region" description="Helical" evidence="6">
    <location>
        <begin position="208"/>
        <end position="230"/>
    </location>
</feature>
<dbReference type="InterPro" id="IPR000620">
    <property type="entry name" value="EamA_dom"/>
</dbReference>
<feature type="transmembrane region" description="Helical" evidence="6">
    <location>
        <begin position="36"/>
        <end position="58"/>
    </location>
</feature>
<feature type="transmembrane region" description="Helical" evidence="6">
    <location>
        <begin position="242"/>
        <end position="261"/>
    </location>
</feature>
<dbReference type="AlphaFoldDB" id="A0AAV5KE14"/>
<keyword evidence="3 6" id="KW-0812">Transmembrane</keyword>
<dbReference type="InterPro" id="IPR030184">
    <property type="entry name" value="WAT1-related"/>
</dbReference>
<protein>
    <recommendedName>
        <fullName evidence="6">WAT1-related protein</fullName>
    </recommendedName>
</protein>
<evidence type="ECO:0000256" key="2">
    <source>
        <dbReference type="ARBA" id="ARBA00007635"/>
    </source>
</evidence>
<accession>A0AAV5KE14</accession>
<dbReference type="Pfam" id="PF00892">
    <property type="entry name" value="EamA"/>
    <property type="match status" value="2"/>
</dbReference>
<evidence type="ECO:0000313" key="10">
    <source>
        <dbReference type="Proteomes" id="UP001054252"/>
    </source>
</evidence>
<keyword evidence="10" id="KW-1185">Reference proteome</keyword>
<name>A0AAV5KE14_9ROSI</name>
<keyword evidence="4 6" id="KW-1133">Transmembrane helix</keyword>
<organism evidence="9 10">
    <name type="scientific">Rubroshorea leprosula</name>
    <dbReference type="NCBI Taxonomy" id="152421"/>
    <lineage>
        <taxon>Eukaryota</taxon>
        <taxon>Viridiplantae</taxon>
        <taxon>Streptophyta</taxon>
        <taxon>Embryophyta</taxon>
        <taxon>Tracheophyta</taxon>
        <taxon>Spermatophyta</taxon>
        <taxon>Magnoliopsida</taxon>
        <taxon>eudicotyledons</taxon>
        <taxon>Gunneridae</taxon>
        <taxon>Pentapetalae</taxon>
        <taxon>rosids</taxon>
        <taxon>malvids</taxon>
        <taxon>Malvales</taxon>
        <taxon>Dipterocarpaceae</taxon>
        <taxon>Rubroshorea</taxon>
    </lineage>
</organism>
<reference evidence="9 10" key="1">
    <citation type="journal article" date="2021" name="Commun. Biol.">
        <title>The genome of Shorea leprosula (Dipterocarpaceae) highlights the ecological relevance of drought in aseasonal tropical rainforests.</title>
        <authorList>
            <person name="Ng K.K.S."/>
            <person name="Kobayashi M.J."/>
            <person name="Fawcett J.A."/>
            <person name="Hatakeyama M."/>
            <person name="Paape T."/>
            <person name="Ng C.H."/>
            <person name="Ang C.C."/>
            <person name="Tnah L.H."/>
            <person name="Lee C.T."/>
            <person name="Nishiyama T."/>
            <person name="Sese J."/>
            <person name="O'Brien M.J."/>
            <person name="Copetti D."/>
            <person name="Mohd Noor M.I."/>
            <person name="Ong R.C."/>
            <person name="Putra M."/>
            <person name="Sireger I.Z."/>
            <person name="Indrioko S."/>
            <person name="Kosugi Y."/>
            <person name="Izuno A."/>
            <person name="Isagi Y."/>
            <person name="Lee S.L."/>
            <person name="Shimizu K.K."/>
        </authorList>
    </citation>
    <scope>NUCLEOTIDE SEQUENCE [LARGE SCALE GENOMIC DNA]</scope>
    <source>
        <strain evidence="9">214</strain>
    </source>
</reference>
<feature type="compositionally biased region" description="Low complexity" evidence="7">
    <location>
        <begin position="331"/>
        <end position="341"/>
    </location>
</feature>
<feature type="region of interest" description="Disordered" evidence="7">
    <location>
        <begin position="323"/>
        <end position="356"/>
    </location>
</feature>
<feature type="transmembrane region" description="Helical" evidence="6">
    <location>
        <begin position="70"/>
        <end position="92"/>
    </location>
</feature>
<keyword evidence="5 6" id="KW-0472">Membrane</keyword>
<evidence type="ECO:0000256" key="7">
    <source>
        <dbReference type="SAM" id="MobiDB-lite"/>
    </source>
</evidence>
<dbReference type="GO" id="GO:0016020">
    <property type="term" value="C:membrane"/>
    <property type="evidence" value="ECO:0007669"/>
    <property type="project" value="UniProtKB-SubCell"/>
</dbReference>